<dbReference type="PANTHER" id="PTHR36834:SF1">
    <property type="entry name" value="INTEGRAL MEMBRANE PROTEIN"/>
    <property type="match status" value="1"/>
</dbReference>
<accession>A0A098M5E6</accession>
<feature type="transmembrane region" description="Helical" evidence="1">
    <location>
        <begin position="63"/>
        <end position="83"/>
    </location>
</feature>
<feature type="domain" description="VanZ-like" evidence="2">
    <location>
        <begin position="12"/>
        <end position="137"/>
    </location>
</feature>
<keyword evidence="1" id="KW-0472">Membrane</keyword>
<reference evidence="3 4" key="1">
    <citation type="submission" date="2014-08" db="EMBL/GenBank/DDBJ databases">
        <authorList>
            <person name="den Bakker H.C."/>
        </authorList>
    </citation>
    <scope>NUCLEOTIDE SEQUENCE [LARGE SCALE GENOMIC DNA]</scope>
    <source>
        <strain evidence="3 4">DSM 18334</strain>
    </source>
</reference>
<dbReference type="InterPro" id="IPR006976">
    <property type="entry name" value="VanZ-like"/>
</dbReference>
<sequence>MKWLRRLIGPAFIFYSAAVIYWMFIGFGREIHTGGILKYNLVPLRTVLLFLNLDNGVALTDRIINLIGNIVVFIPFGFMLPLIRNRLYSLTRLTLYAIFIILILEMMQMLLHVGSFDVDDLLLNMVGVWAGYRILRFSKMNSEV</sequence>
<evidence type="ECO:0000313" key="4">
    <source>
        <dbReference type="Proteomes" id="UP000029734"/>
    </source>
</evidence>
<proteinExistence type="predicted"/>
<keyword evidence="1" id="KW-0812">Transmembrane</keyword>
<dbReference type="eggNOG" id="COG4767">
    <property type="taxonomic scope" value="Bacteria"/>
</dbReference>
<keyword evidence="4" id="KW-1185">Reference proteome</keyword>
<feature type="transmembrane region" description="Helical" evidence="1">
    <location>
        <begin position="95"/>
        <end position="115"/>
    </location>
</feature>
<dbReference type="PANTHER" id="PTHR36834">
    <property type="entry name" value="MEMBRANE PROTEIN-RELATED"/>
    <property type="match status" value="1"/>
</dbReference>
<gene>
    <name evidence="3" type="ORF">PWYN_18895</name>
</gene>
<evidence type="ECO:0000259" key="2">
    <source>
        <dbReference type="Pfam" id="PF04892"/>
    </source>
</evidence>
<dbReference type="InterPro" id="IPR053150">
    <property type="entry name" value="Teicoplanin_resist-assoc"/>
</dbReference>
<protein>
    <recommendedName>
        <fullName evidence="2">VanZ-like domain-containing protein</fullName>
    </recommendedName>
</protein>
<dbReference type="EMBL" id="JQCR01000003">
    <property type="protein sequence ID" value="KGE16767.1"/>
    <property type="molecule type" value="Genomic_DNA"/>
</dbReference>
<dbReference type="STRING" id="268407.PWYN_18895"/>
<comment type="caution">
    <text evidence="3">The sequence shown here is derived from an EMBL/GenBank/DDBJ whole genome shotgun (WGS) entry which is preliminary data.</text>
</comment>
<reference evidence="3 4" key="2">
    <citation type="submission" date="2014-10" db="EMBL/GenBank/DDBJ databases">
        <title>Comparative genomics of the Paenibacillus odorifer group.</title>
        <authorList>
            <person name="Tsai Y.-C."/>
            <person name="Martin N."/>
            <person name="Korlach J."/>
            <person name="Wiedmann M."/>
        </authorList>
    </citation>
    <scope>NUCLEOTIDE SEQUENCE [LARGE SCALE GENOMIC DNA]</scope>
    <source>
        <strain evidence="3 4">DSM 18334</strain>
    </source>
</reference>
<evidence type="ECO:0000313" key="3">
    <source>
        <dbReference type="EMBL" id="KGE16767.1"/>
    </source>
</evidence>
<dbReference type="AlphaFoldDB" id="A0A098M5E6"/>
<name>A0A098M5E6_9BACL</name>
<dbReference type="Proteomes" id="UP000029734">
    <property type="component" value="Unassembled WGS sequence"/>
</dbReference>
<keyword evidence="1" id="KW-1133">Transmembrane helix</keyword>
<organism evidence="3 4">
    <name type="scientific">Paenibacillus wynnii</name>
    <dbReference type="NCBI Taxonomy" id="268407"/>
    <lineage>
        <taxon>Bacteria</taxon>
        <taxon>Bacillati</taxon>
        <taxon>Bacillota</taxon>
        <taxon>Bacilli</taxon>
        <taxon>Bacillales</taxon>
        <taxon>Paenibacillaceae</taxon>
        <taxon>Paenibacillus</taxon>
    </lineage>
</organism>
<dbReference type="Pfam" id="PF04892">
    <property type="entry name" value="VanZ"/>
    <property type="match status" value="1"/>
</dbReference>
<feature type="transmembrane region" description="Helical" evidence="1">
    <location>
        <begin position="7"/>
        <end position="25"/>
    </location>
</feature>
<evidence type="ECO:0000256" key="1">
    <source>
        <dbReference type="SAM" id="Phobius"/>
    </source>
</evidence>